<keyword evidence="1" id="KW-0479">Metal-binding</keyword>
<dbReference type="RefSeq" id="WP_265145659.1">
    <property type="nucleotide sequence ID" value="NZ_AP025943.1"/>
</dbReference>
<dbReference type="Pfam" id="PF04432">
    <property type="entry name" value="FrhB_FdhB_C"/>
    <property type="match status" value="1"/>
</dbReference>
<dbReference type="InterPro" id="IPR017900">
    <property type="entry name" value="4Fe4S_Fe_S_CS"/>
</dbReference>
<dbReference type="Gene3D" id="3.30.70.20">
    <property type="match status" value="1"/>
</dbReference>
<evidence type="ECO:0000256" key="1">
    <source>
        <dbReference type="ARBA" id="ARBA00022723"/>
    </source>
</evidence>
<dbReference type="PROSITE" id="PS51379">
    <property type="entry name" value="4FE4S_FER_2"/>
    <property type="match status" value="2"/>
</dbReference>
<dbReference type="PANTHER" id="PTHR43193">
    <property type="match status" value="1"/>
</dbReference>
<dbReference type="PANTHER" id="PTHR43193:SF2">
    <property type="entry name" value="POLYFERREDOXIN PROTEIN FWDF"/>
    <property type="match status" value="1"/>
</dbReference>
<evidence type="ECO:0000256" key="2">
    <source>
        <dbReference type="ARBA" id="ARBA00023004"/>
    </source>
</evidence>
<reference evidence="5" key="1">
    <citation type="submission" date="2022-06" db="EMBL/GenBank/DDBJ databases">
        <title>Akkermansia biwalacus sp. nov., an anaerobic mucin-degrading bacterium isolated from human intestine.</title>
        <authorList>
            <person name="Kobayashi Y."/>
            <person name="Inoue S."/>
            <person name="Kawahara T."/>
            <person name="Kohda N."/>
        </authorList>
    </citation>
    <scope>NUCLEOTIDE SEQUENCE</scope>
    <source>
        <strain evidence="5">WON2089</strain>
    </source>
</reference>
<protein>
    <submittedName>
        <fullName evidence="5">F420H2-dehydrogenase subunit</fullName>
    </submittedName>
</protein>
<dbReference type="Pfam" id="PF12838">
    <property type="entry name" value="Fer4_7"/>
    <property type="match status" value="1"/>
</dbReference>
<proteinExistence type="predicted"/>
<dbReference type="InterPro" id="IPR007525">
    <property type="entry name" value="FrhB_FdhB_C"/>
</dbReference>
<keyword evidence="6" id="KW-1185">Reference proteome</keyword>
<evidence type="ECO:0000256" key="3">
    <source>
        <dbReference type="ARBA" id="ARBA00023014"/>
    </source>
</evidence>
<evidence type="ECO:0000313" key="5">
    <source>
        <dbReference type="EMBL" id="BDL43272.1"/>
    </source>
</evidence>
<dbReference type="PROSITE" id="PS00198">
    <property type="entry name" value="4FE4S_FER_1"/>
    <property type="match status" value="1"/>
</dbReference>
<name>A0ABM7ZEY0_9BACT</name>
<feature type="domain" description="4Fe-4S ferredoxin-type" evidence="4">
    <location>
        <begin position="35"/>
        <end position="65"/>
    </location>
</feature>
<gene>
    <name evidence="5" type="ORF">Abiwalacus_08460</name>
</gene>
<sequence>MIDICPTTDCTGCSACFSICPRHAVTLIPDQEGFLHPQIDQDLCIDRDLCRKACPARQTPSRKDRLPEELFFAAYHRDEDIRMASSSGGAFSALASWMLKQGGYVCAASYDDDFKGVHHVIIRSEEELPRLRTSKYTQSRTGTCFRDILRLLKQGEKVLFAGTPCQTAGLHLFLRKEYDKLLTVDIVCHGVPSPVIFADYISYLERKYKSPVKNYNFRDKKWSWYHFNTKAEFKNRKAVYRGTWEEDTFMRGFLRDYFLRESCYTCKYSKHERYADITLSDFWGYDASDGGFPNDDKGISMCMCNTVSGRDAFESAKSSLIWCTRPRKMSLTNGGFFPRLATLKERQAFLEEYRRIGFDRAVPKYMYPEPVPDDLKVLYFWGRGSRALKRSRKLLRLVRKIQRFFRGSKKQA</sequence>
<keyword evidence="3" id="KW-0411">Iron-sulfur</keyword>
<dbReference type="Proteomes" id="UP001062263">
    <property type="component" value="Chromosome"/>
</dbReference>
<dbReference type="InterPro" id="IPR052977">
    <property type="entry name" value="Polyferredoxin-like_ET"/>
</dbReference>
<evidence type="ECO:0000313" key="6">
    <source>
        <dbReference type="Proteomes" id="UP001062263"/>
    </source>
</evidence>
<feature type="domain" description="4Fe-4S ferredoxin-type" evidence="4">
    <location>
        <begin position="1"/>
        <end position="30"/>
    </location>
</feature>
<organism evidence="5 6">
    <name type="scientific">Akkermansia biwaensis</name>
    <dbReference type="NCBI Taxonomy" id="2946555"/>
    <lineage>
        <taxon>Bacteria</taxon>
        <taxon>Pseudomonadati</taxon>
        <taxon>Verrucomicrobiota</taxon>
        <taxon>Verrucomicrobiia</taxon>
        <taxon>Verrucomicrobiales</taxon>
        <taxon>Akkermansiaceae</taxon>
        <taxon>Akkermansia</taxon>
    </lineage>
</organism>
<dbReference type="Pfam" id="PF04422">
    <property type="entry name" value="FrhB_FdhB_N"/>
    <property type="match status" value="1"/>
</dbReference>
<dbReference type="InterPro" id="IPR007516">
    <property type="entry name" value="Co_F420_Hydgase/DH_bsu_N"/>
</dbReference>
<evidence type="ECO:0000259" key="4">
    <source>
        <dbReference type="PROSITE" id="PS51379"/>
    </source>
</evidence>
<dbReference type="EMBL" id="AP025943">
    <property type="protein sequence ID" value="BDL43272.1"/>
    <property type="molecule type" value="Genomic_DNA"/>
</dbReference>
<accession>A0ABM7ZEY0</accession>
<keyword evidence="2" id="KW-0408">Iron</keyword>
<dbReference type="SUPFAM" id="SSF54862">
    <property type="entry name" value="4Fe-4S ferredoxins"/>
    <property type="match status" value="1"/>
</dbReference>
<dbReference type="InterPro" id="IPR017896">
    <property type="entry name" value="4Fe4S_Fe-S-bd"/>
</dbReference>